<evidence type="ECO:0000313" key="1">
    <source>
        <dbReference type="EMBL" id="KAL0444916.1"/>
    </source>
</evidence>
<dbReference type="PANTHER" id="PTHR33710:SF71">
    <property type="entry name" value="ENDONUCLEASE_EXONUCLEASE_PHOSPHATASE DOMAIN-CONTAINING PROTEIN"/>
    <property type="match status" value="1"/>
</dbReference>
<proteinExistence type="predicted"/>
<dbReference type="Gene3D" id="3.60.10.10">
    <property type="entry name" value="Endonuclease/exonuclease/phosphatase"/>
    <property type="match status" value="1"/>
</dbReference>
<reference evidence="1" key="2">
    <citation type="journal article" date="2024" name="Plant">
        <title>Genomic evolution and insights into agronomic trait innovations of Sesamum species.</title>
        <authorList>
            <person name="Miao H."/>
            <person name="Wang L."/>
            <person name="Qu L."/>
            <person name="Liu H."/>
            <person name="Sun Y."/>
            <person name="Le M."/>
            <person name="Wang Q."/>
            <person name="Wei S."/>
            <person name="Zheng Y."/>
            <person name="Lin W."/>
            <person name="Duan Y."/>
            <person name="Cao H."/>
            <person name="Xiong S."/>
            <person name="Wang X."/>
            <person name="Wei L."/>
            <person name="Li C."/>
            <person name="Ma Q."/>
            <person name="Ju M."/>
            <person name="Zhao R."/>
            <person name="Li G."/>
            <person name="Mu C."/>
            <person name="Tian Q."/>
            <person name="Mei H."/>
            <person name="Zhang T."/>
            <person name="Gao T."/>
            <person name="Zhang H."/>
        </authorList>
    </citation>
    <scope>NUCLEOTIDE SEQUENCE</scope>
    <source>
        <strain evidence="1">KEN1</strain>
    </source>
</reference>
<dbReference type="InterPro" id="IPR036691">
    <property type="entry name" value="Endo/exonu/phosph_ase_sf"/>
</dbReference>
<gene>
    <name evidence="1" type="ORF">Slati_2214300</name>
</gene>
<dbReference type="EMBL" id="JACGWN010000007">
    <property type="protein sequence ID" value="KAL0444916.1"/>
    <property type="molecule type" value="Genomic_DNA"/>
</dbReference>
<accession>A0AAW2WVY0</accession>
<reference evidence="1" key="1">
    <citation type="submission" date="2020-06" db="EMBL/GenBank/DDBJ databases">
        <authorList>
            <person name="Li T."/>
            <person name="Hu X."/>
            <person name="Zhang T."/>
            <person name="Song X."/>
            <person name="Zhang H."/>
            <person name="Dai N."/>
            <person name="Sheng W."/>
            <person name="Hou X."/>
            <person name="Wei L."/>
        </authorList>
    </citation>
    <scope>NUCLEOTIDE SEQUENCE</scope>
    <source>
        <strain evidence="1">KEN1</strain>
        <tissue evidence="1">Leaf</tissue>
    </source>
</reference>
<protein>
    <recommendedName>
        <fullName evidence="2">Endonuclease/exonuclease/phosphatase domain-containing protein</fullName>
    </recommendedName>
</protein>
<sequence length="106" mass="12420">MGDAPWLYGGDFNEIDKGAEAMWQIEDFRRALNRSNLNDLGFRGVRYTWCSRRQAPETIWPRLDRTCGNTLWHERHPDTLVTHKPVQYSDHVMLCIQWMEGGALRG</sequence>
<dbReference type="PANTHER" id="PTHR33710">
    <property type="entry name" value="BNAC02G09200D PROTEIN"/>
    <property type="match status" value="1"/>
</dbReference>
<organism evidence="1">
    <name type="scientific">Sesamum latifolium</name>
    <dbReference type="NCBI Taxonomy" id="2727402"/>
    <lineage>
        <taxon>Eukaryota</taxon>
        <taxon>Viridiplantae</taxon>
        <taxon>Streptophyta</taxon>
        <taxon>Embryophyta</taxon>
        <taxon>Tracheophyta</taxon>
        <taxon>Spermatophyta</taxon>
        <taxon>Magnoliopsida</taxon>
        <taxon>eudicotyledons</taxon>
        <taxon>Gunneridae</taxon>
        <taxon>Pentapetalae</taxon>
        <taxon>asterids</taxon>
        <taxon>lamiids</taxon>
        <taxon>Lamiales</taxon>
        <taxon>Pedaliaceae</taxon>
        <taxon>Sesamum</taxon>
    </lineage>
</organism>
<dbReference type="SUPFAM" id="SSF56219">
    <property type="entry name" value="DNase I-like"/>
    <property type="match status" value="1"/>
</dbReference>
<dbReference type="AlphaFoldDB" id="A0AAW2WVY0"/>
<comment type="caution">
    <text evidence="1">The sequence shown here is derived from an EMBL/GenBank/DDBJ whole genome shotgun (WGS) entry which is preliminary data.</text>
</comment>
<evidence type="ECO:0008006" key="2">
    <source>
        <dbReference type="Google" id="ProtNLM"/>
    </source>
</evidence>
<name>A0AAW2WVY0_9LAMI</name>